<sequence>MAALKEEQCYGLSCGRVSNGSNVSVFHVKLTDSALRAFEGYQSGKVNGSFRSS</sequence>
<dbReference type="GO" id="GO:0008023">
    <property type="term" value="C:transcription elongation factor complex"/>
    <property type="evidence" value="ECO:0007669"/>
    <property type="project" value="InterPro"/>
</dbReference>
<reference evidence="2" key="2">
    <citation type="submission" date="2004-02" db="EMBL/GenBank/DDBJ databases">
        <authorList>
            <consortium name="Genoscope"/>
            <consortium name="Whitehead Institute Centre for Genome Research"/>
        </authorList>
    </citation>
    <scope>NUCLEOTIDE SEQUENCE</scope>
</reference>
<feature type="non-terminal residue" evidence="2">
    <location>
        <position position="53"/>
    </location>
</feature>
<reference evidence="2" key="1">
    <citation type="journal article" date="2004" name="Nature">
        <title>Genome duplication in the teleost fish Tetraodon nigroviridis reveals the early vertebrate proto-karyotype.</title>
        <authorList>
            <person name="Jaillon O."/>
            <person name="Aury J.-M."/>
            <person name="Brunet F."/>
            <person name="Petit J.-L."/>
            <person name="Stange-Thomann N."/>
            <person name="Mauceli E."/>
            <person name="Bouneau L."/>
            <person name="Fischer C."/>
            <person name="Ozouf-Costaz C."/>
            <person name="Bernot A."/>
            <person name="Nicaud S."/>
            <person name="Jaffe D."/>
            <person name="Fisher S."/>
            <person name="Lutfalla G."/>
            <person name="Dossat C."/>
            <person name="Segurens B."/>
            <person name="Dasilva C."/>
            <person name="Salanoubat M."/>
            <person name="Levy M."/>
            <person name="Boudet N."/>
            <person name="Castellano S."/>
            <person name="Anthouard V."/>
            <person name="Jubin C."/>
            <person name="Castelli V."/>
            <person name="Katinka M."/>
            <person name="Vacherie B."/>
            <person name="Biemont C."/>
            <person name="Skalli Z."/>
            <person name="Cattolico L."/>
            <person name="Poulain J."/>
            <person name="De Berardinis V."/>
            <person name="Cruaud C."/>
            <person name="Duprat S."/>
            <person name="Brottier P."/>
            <person name="Coutanceau J.-P."/>
            <person name="Gouzy J."/>
            <person name="Parra G."/>
            <person name="Lardier G."/>
            <person name="Chapple C."/>
            <person name="McKernan K.J."/>
            <person name="McEwan P."/>
            <person name="Bosak S."/>
            <person name="Kellis M."/>
            <person name="Volff J.-N."/>
            <person name="Guigo R."/>
            <person name="Zody M.C."/>
            <person name="Mesirov J."/>
            <person name="Lindblad-Toh K."/>
            <person name="Birren B."/>
            <person name="Nusbaum C."/>
            <person name="Kahn D."/>
            <person name="Robinson-Rechavi M."/>
            <person name="Laudet V."/>
            <person name="Schachter V."/>
            <person name="Quetier F."/>
            <person name="Saurin W."/>
            <person name="Scarpelli C."/>
            <person name="Wincker P."/>
            <person name="Lander E.S."/>
            <person name="Weissenbach J."/>
            <person name="Roest Crollius H."/>
        </authorList>
    </citation>
    <scope>NUCLEOTIDE SEQUENCE [LARGE SCALE GENOMIC DNA]</scope>
</reference>
<proteinExistence type="predicted"/>
<organism evidence="2">
    <name type="scientific">Tetraodon nigroviridis</name>
    <name type="common">Spotted green pufferfish</name>
    <name type="synonym">Chelonodon nigroviridis</name>
    <dbReference type="NCBI Taxonomy" id="99883"/>
    <lineage>
        <taxon>Eukaryota</taxon>
        <taxon>Metazoa</taxon>
        <taxon>Chordata</taxon>
        <taxon>Craniata</taxon>
        <taxon>Vertebrata</taxon>
        <taxon>Euteleostomi</taxon>
        <taxon>Actinopterygii</taxon>
        <taxon>Neopterygii</taxon>
        <taxon>Teleostei</taxon>
        <taxon>Neoteleostei</taxon>
        <taxon>Acanthomorphata</taxon>
        <taxon>Eupercaria</taxon>
        <taxon>Tetraodontiformes</taxon>
        <taxon>Tetradontoidea</taxon>
        <taxon>Tetraodontidae</taxon>
        <taxon>Tetraodon</taxon>
    </lineage>
</organism>
<comment type="caution">
    <text evidence="2">The sequence shown here is derived from an EMBL/GenBank/DDBJ whole genome shotgun (WGS) entry which is preliminary data.</text>
</comment>
<accession>Q4TD14</accession>
<dbReference type="GO" id="GO:0032968">
    <property type="term" value="P:positive regulation of transcription elongation by RNA polymerase II"/>
    <property type="evidence" value="ECO:0007669"/>
    <property type="project" value="TreeGrafter"/>
</dbReference>
<dbReference type="InterPro" id="IPR019464">
    <property type="entry name" value="ELL_N"/>
</dbReference>
<dbReference type="PANTHER" id="PTHR23288">
    <property type="entry name" value="OCCLUDIN AND RNA POLYMERASE II ELONGATION FACTOR ELL"/>
    <property type="match status" value="1"/>
</dbReference>
<evidence type="ECO:0000259" key="1">
    <source>
        <dbReference type="Pfam" id="PF10390"/>
    </source>
</evidence>
<dbReference type="GO" id="GO:0000987">
    <property type="term" value="F:cis-regulatory region sequence-specific DNA binding"/>
    <property type="evidence" value="ECO:0007669"/>
    <property type="project" value="TreeGrafter"/>
</dbReference>
<evidence type="ECO:0000313" key="2">
    <source>
        <dbReference type="EMBL" id="CAF89218.1"/>
    </source>
</evidence>
<dbReference type="Pfam" id="PF10390">
    <property type="entry name" value="ELL"/>
    <property type="match status" value="1"/>
</dbReference>
<dbReference type="InterPro" id="IPR031176">
    <property type="entry name" value="ELL/occludin"/>
</dbReference>
<feature type="domain" description="RNA polymerase II elongation factor ELL N-terminal" evidence="1">
    <location>
        <begin position="6"/>
        <end position="46"/>
    </location>
</feature>
<dbReference type="KEGG" id="tng:GSTEN00003041G001"/>
<dbReference type="AlphaFoldDB" id="Q4TD14"/>
<name>Q4TD14_TETNG</name>
<dbReference type="OrthoDB" id="6284217at2759"/>
<dbReference type="EMBL" id="CAAE01006581">
    <property type="protein sequence ID" value="CAF89218.1"/>
    <property type="molecule type" value="Genomic_DNA"/>
</dbReference>
<gene>
    <name evidence="2" type="ORF">GSTENG00003041001</name>
</gene>
<protein>
    <submittedName>
        <fullName evidence="2">(spotted green pufferfish) hypothetical protein</fullName>
    </submittedName>
</protein>
<dbReference type="GO" id="GO:0006368">
    <property type="term" value="P:transcription elongation by RNA polymerase II"/>
    <property type="evidence" value="ECO:0007669"/>
    <property type="project" value="InterPro"/>
</dbReference>
<dbReference type="PANTHER" id="PTHR23288:SF9">
    <property type="entry name" value="RNA POLYMERASE II ELONGATION FACTOR ELL"/>
    <property type="match status" value="1"/>
</dbReference>
<dbReference type="GO" id="GO:0042795">
    <property type="term" value="P:snRNA transcription by RNA polymerase II"/>
    <property type="evidence" value="ECO:0007669"/>
    <property type="project" value="TreeGrafter"/>
</dbReference>